<dbReference type="AlphaFoldDB" id="A0A9D1S7E1"/>
<dbReference type="Pfam" id="PF03706">
    <property type="entry name" value="LPG_synthase_TM"/>
    <property type="match status" value="1"/>
</dbReference>
<proteinExistence type="inferred from homology"/>
<dbReference type="InterPro" id="IPR022791">
    <property type="entry name" value="L-PG_synthase/AglD"/>
</dbReference>
<keyword evidence="6" id="KW-0808">Transferase</keyword>
<reference evidence="8" key="1">
    <citation type="submission" date="2020-10" db="EMBL/GenBank/DDBJ databases">
        <authorList>
            <person name="Gilroy R."/>
        </authorList>
    </citation>
    <scope>NUCLEOTIDE SEQUENCE</scope>
    <source>
        <strain evidence="8">ChiGjej1B1-1684</strain>
    </source>
</reference>
<keyword evidence="2" id="KW-1003">Cell membrane</keyword>
<feature type="compositionally biased region" description="Acidic residues" evidence="7">
    <location>
        <begin position="356"/>
        <end position="370"/>
    </location>
</feature>
<evidence type="ECO:0000256" key="3">
    <source>
        <dbReference type="ARBA" id="ARBA00022692"/>
    </source>
</evidence>
<evidence type="ECO:0000313" key="9">
    <source>
        <dbReference type="Proteomes" id="UP000824118"/>
    </source>
</evidence>
<evidence type="ECO:0000313" key="8">
    <source>
        <dbReference type="EMBL" id="HIU49610.1"/>
    </source>
</evidence>
<dbReference type="Proteomes" id="UP000824118">
    <property type="component" value="Unassembled WGS sequence"/>
</dbReference>
<comment type="function">
    <text evidence="6">Catalyzes the transfer of a lysyl group from L-lysyl-tRNA(Lys) to membrane-bound phosphatidylglycerol (PG), which produces lysylphosphatidylglycerol (LPG), a major component of the bacterial membrane with a positive net charge. LPG synthesis contributes to bacterial virulence as it is involved in the resistance mechanism against cationic antimicrobial peptides (CAMP) produces by the host's immune system (defensins, cathelicidins) and by the competing microorganisms.</text>
</comment>
<feature type="transmembrane region" description="Helical" evidence="6">
    <location>
        <begin position="131"/>
        <end position="153"/>
    </location>
</feature>
<dbReference type="GO" id="GO:0050071">
    <property type="term" value="F:phosphatidylglycerol lysyltransferase activity"/>
    <property type="evidence" value="ECO:0007669"/>
    <property type="project" value="UniProtKB-EC"/>
</dbReference>
<comment type="catalytic activity">
    <reaction evidence="6">
        <text>L-lysyl-tRNA(Lys) + a 1,2-diacyl-sn-glycero-3-phospho-(1'-sn-glycerol) = a 1,2-diacyl-sn-glycero-3-phospho-1'-(3'-O-L-lysyl)-sn-glycerol + tRNA(Lys)</text>
        <dbReference type="Rhea" id="RHEA:10668"/>
        <dbReference type="Rhea" id="RHEA-COMP:9696"/>
        <dbReference type="Rhea" id="RHEA-COMP:9697"/>
        <dbReference type="ChEBI" id="CHEBI:64716"/>
        <dbReference type="ChEBI" id="CHEBI:75792"/>
        <dbReference type="ChEBI" id="CHEBI:78442"/>
        <dbReference type="ChEBI" id="CHEBI:78529"/>
        <dbReference type="EC" id="2.3.2.3"/>
    </reaction>
</comment>
<feature type="transmembrane region" description="Helical" evidence="6">
    <location>
        <begin position="51"/>
        <end position="73"/>
    </location>
</feature>
<evidence type="ECO:0000256" key="2">
    <source>
        <dbReference type="ARBA" id="ARBA00022475"/>
    </source>
</evidence>
<evidence type="ECO:0000256" key="1">
    <source>
        <dbReference type="ARBA" id="ARBA00004651"/>
    </source>
</evidence>
<keyword evidence="6" id="KW-0443">Lipid metabolism</keyword>
<keyword evidence="6" id="KW-0046">Antibiotic resistance</keyword>
<dbReference type="GO" id="GO:0046677">
    <property type="term" value="P:response to antibiotic"/>
    <property type="evidence" value="ECO:0007669"/>
    <property type="project" value="UniProtKB-KW"/>
</dbReference>
<accession>A0A9D1S7E1</accession>
<feature type="transmembrane region" description="Helical" evidence="6">
    <location>
        <begin position="237"/>
        <end position="259"/>
    </location>
</feature>
<dbReference type="GO" id="GO:0006629">
    <property type="term" value="P:lipid metabolic process"/>
    <property type="evidence" value="ECO:0007669"/>
    <property type="project" value="UniProtKB-KW"/>
</dbReference>
<dbReference type="PANTHER" id="PTHR37693">
    <property type="entry name" value="PHOSPHATIDYLGLYCEROL LYSYLTRANSFERASE"/>
    <property type="match status" value="1"/>
</dbReference>
<evidence type="ECO:0000256" key="4">
    <source>
        <dbReference type="ARBA" id="ARBA00022989"/>
    </source>
</evidence>
<feature type="transmembrane region" description="Helical" evidence="6">
    <location>
        <begin position="279"/>
        <end position="306"/>
    </location>
</feature>
<protein>
    <recommendedName>
        <fullName evidence="6">Phosphatidylglycerol lysyltransferase</fullName>
        <ecNumber evidence="6">2.3.2.3</ecNumber>
    </recommendedName>
    <alternativeName>
        <fullName evidence="6">Lysylphosphatidylglycerol synthase</fullName>
    </alternativeName>
</protein>
<dbReference type="PANTHER" id="PTHR37693:SF1">
    <property type="entry name" value="INTEGRAL MEMBRANE PROTEIN"/>
    <property type="match status" value="1"/>
</dbReference>
<keyword evidence="3 6" id="KW-0812">Transmembrane</keyword>
<evidence type="ECO:0000256" key="6">
    <source>
        <dbReference type="RuleBase" id="RU363042"/>
    </source>
</evidence>
<comment type="subcellular location">
    <subcellularLocation>
        <location evidence="1 6">Cell membrane</location>
        <topology evidence="1 6">Multi-pass membrane protein</topology>
    </subcellularLocation>
</comment>
<feature type="region of interest" description="Disordered" evidence="7">
    <location>
        <begin position="356"/>
        <end position="382"/>
    </location>
</feature>
<keyword evidence="4 6" id="KW-1133">Transmembrane helix</keyword>
<keyword evidence="5 6" id="KW-0472">Membrane</keyword>
<dbReference type="EMBL" id="DVNG01000016">
    <property type="protein sequence ID" value="HIU49610.1"/>
    <property type="molecule type" value="Genomic_DNA"/>
</dbReference>
<evidence type="ECO:0000256" key="7">
    <source>
        <dbReference type="SAM" id="MobiDB-lite"/>
    </source>
</evidence>
<dbReference type="EC" id="2.3.2.3" evidence="6"/>
<evidence type="ECO:0000256" key="5">
    <source>
        <dbReference type="ARBA" id="ARBA00023136"/>
    </source>
</evidence>
<feature type="compositionally biased region" description="Basic and acidic residues" evidence="7">
    <location>
        <begin position="371"/>
        <end position="382"/>
    </location>
</feature>
<sequence length="382" mass="43326">MKNKKFKISGRLILNLLVAALCVWMIFYFLYSEQGLYDLITSSQQINLWWIAAALLSYCTSVFADVLVIHLYIHDEYKQFKIRHSARTVLLGLFWSGITPSSTGGQPMQVYYMSKHKVDVGYSSSRLLNRFLVYQITMTVMTVIAVILKFSYFQEHMDTPILSTLVTIGFISQTFITLVFVFLAFSKNLTAKATRGIASLLCKIRLIKDKDRLEKSLETQLAKFHSGNRMIFSKPKLVIMAVVLTVIQLIAMFLVPYCIYRSFGLNQASPFDMVCSQAFVTLISGMIPIPGASGAAEFSFTVLFALFFTPATIKSATLIWRIITFYLSILVGAPFAYMTKTTTRNKLLDDLIAGEDSFDNLDSDDDETDREENKEEKSFTKE</sequence>
<dbReference type="NCBIfam" id="TIGR00374">
    <property type="entry name" value="flippase-like domain"/>
    <property type="match status" value="1"/>
</dbReference>
<feature type="transmembrane region" description="Helical" evidence="6">
    <location>
        <begin position="318"/>
        <end position="337"/>
    </location>
</feature>
<organism evidence="8 9">
    <name type="scientific">Candidatus Limousia pullorum</name>
    <dbReference type="NCBI Taxonomy" id="2840860"/>
    <lineage>
        <taxon>Bacteria</taxon>
        <taxon>Bacillati</taxon>
        <taxon>Bacillota</taxon>
        <taxon>Clostridia</taxon>
        <taxon>Eubacteriales</taxon>
        <taxon>Oscillospiraceae</taxon>
        <taxon>Oscillospiraceae incertae sedis</taxon>
        <taxon>Candidatus Limousia</taxon>
    </lineage>
</organism>
<feature type="transmembrane region" description="Helical" evidence="6">
    <location>
        <begin position="165"/>
        <end position="185"/>
    </location>
</feature>
<name>A0A9D1S7E1_9FIRM</name>
<dbReference type="GO" id="GO:0005886">
    <property type="term" value="C:plasma membrane"/>
    <property type="evidence" value="ECO:0007669"/>
    <property type="project" value="UniProtKB-SubCell"/>
</dbReference>
<feature type="transmembrane region" description="Helical" evidence="6">
    <location>
        <begin position="12"/>
        <end position="31"/>
    </location>
</feature>
<reference evidence="8" key="2">
    <citation type="journal article" date="2021" name="PeerJ">
        <title>Extensive microbial diversity within the chicken gut microbiome revealed by metagenomics and culture.</title>
        <authorList>
            <person name="Gilroy R."/>
            <person name="Ravi A."/>
            <person name="Getino M."/>
            <person name="Pursley I."/>
            <person name="Horton D.L."/>
            <person name="Alikhan N.F."/>
            <person name="Baker D."/>
            <person name="Gharbi K."/>
            <person name="Hall N."/>
            <person name="Watson M."/>
            <person name="Adriaenssens E.M."/>
            <person name="Foster-Nyarko E."/>
            <person name="Jarju S."/>
            <person name="Secka A."/>
            <person name="Antonio M."/>
            <person name="Oren A."/>
            <person name="Chaudhuri R.R."/>
            <person name="La Ragione R."/>
            <person name="Hildebrand F."/>
            <person name="Pallen M.J."/>
        </authorList>
    </citation>
    <scope>NUCLEOTIDE SEQUENCE</scope>
    <source>
        <strain evidence="8">ChiGjej1B1-1684</strain>
    </source>
</reference>
<comment type="similarity">
    <text evidence="6">Belongs to the LPG synthase family.</text>
</comment>
<gene>
    <name evidence="6" type="primary">mprF</name>
    <name evidence="8" type="ORF">IAD22_01165</name>
</gene>
<comment type="caution">
    <text evidence="8">The sequence shown here is derived from an EMBL/GenBank/DDBJ whole genome shotgun (WGS) entry which is preliminary data.</text>
</comment>